<reference evidence="4 5" key="1">
    <citation type="journal article" date="2017" name="Int. J. Syst. Evol. Microbiol.">
        <title>Oleiagrimonas citrea sp. nov., a marine bacterium isolated from tidal flat sediment and emended description of the genus Oleiagrimonas Fang et al. 2015 and Oleiagrimonas soli.</title>
        <authorList>
            <person name="Yang S.H."/>
            <person name="Seo H.S."/>
            <person name="Seong C.N."/>
            <person name="Kwon K.K."/>
        </authorList>
    </citation>
    <scope>NUCLEOTIDE SEQUENCE [LARGE SCALE GENOMIC DNA]</scope>
    <source>
        <strain evidence="4 5">MEBiC09124</strain>
    </source>
</reference>
<comment type="caution">
    <text evidence="4">The sequence shown here is derived from an EMBL/GenBank/DDBJ whole genome shotgun (WGS) entry which is preliminary data.</text>
</comment>
<organism evidence="4 5">
    <name type="scientific">Oleiagrimonas citrea</name>
    <dbReference type="NCBI Taxonomy" id="1665687"/>
    <lineage>
        <taxon>Bacteria</taxon>
        <taxon>Pseudomonadati</taxon>
        <taxon>Pseudomonadota</taxon>
        <taxon>Gammaproteobacteria</taxon>
        <taxon>Lysobacterales</taxon>
        <taxon>Rhodanobacteraceae</taxon>
        <taxon>Oleiagrimonas</taxon>
    </lineage>
</organism>
<evidence type="ECO:0000256" key="1">
    <source>
        <dbReference type="ARBA" id="ARBA00022737"/>
    </source>
</evidence>
<dbReference type="Gene3D" id="1.25.40.10">
    <property type="entry name" value="Tetratricopeptide repeat domain"/>
    <property type="match status" value="1"/>
</dbReference>
<keyword evidence="5" id="KW-1185">Reference proteome</keyword>
<keyword evidence="2 3" id="KW-0802">TPR repeat</keyword>
<dbReference type="Pfam" id="PF14559">
    <property type="entry name" value="TPR_19"/>
    <property type="match status" value="1"/>
</dbReference>
<dbReference type="InterPro" id="IPR011990">
    <property type="entry name" value="TPR-like_helical_dom_sf"/>
</dbReference>
<keyword evidence="1" id="KW-0677">Repeat</keyword>
<dbReference type="PANTHER" id="PTHR45586">
    <property type="entry name" value="TPR REPEAT-CONTAINING PROTEIN PA4667"/>
    <property type="match status" value="1"/>
</dbReference>
<name>A0A846ZN79_9GAMM</name>
<gene>
    <name evidence="4" type="ORF">HF690_08605</name>
</gene>
<dbReference type="SUPFAM" id="SSF48452">
    <property type="entry name" value="TPR-like"/>
    <property type="match status" value="2"/>
</dbReference>
<evidence type="ECO:0000256" key="3">
    <source>
        <dbReference type="PROSITE-ProRule" id="PRU00339"/>
    </source>
</evidence>
<feature type="repeat" description="TPR" evidence="3">
    <location>
        <begin position="222"/>
        <end position="255"/>
    </location>
</feature>
<dbReference type="InterPro" id="IPR051012">
    <property type="entry name" value="CellSynth/LPSAsmb/PSIAsmb"/>
</dbReference>
<evidence type="ECO:0000313" key="4">
    <source>
        <dbReference type="EMBL" id="NKZ39009.1"/>
    </source>
</evidence>
<dbReference type="Proteomes" id="UP000541636">
    <property type="component" value="Unassembled WGS sequence"/>
</dbReference>
<dbReference type="AlphaFoldDB" id="A0A846ZN79"/>
<dbReference type="RefSeq" id="WP_168609149.1">
    <property type="nucleotide sequence ID" value="NZ_JAAZQD010000003.1"/>
</dbReference>
<proteinExistence type="predicted"/>
<evidence type="ECO:0000256" key="2">
    <source>
        <dbReference type="ARBA" id="ARBA00022803"/>
    </source>
</evidence>
<dbReference type="SMART" id="SM00028">
    <property type="entry name" value="TPR"/>
    <property type="match status" value="5"/>
</dbReference>
<dbReference type="Pfam" id="PF13432">
    <property type="entry name" value="TPR_16"/>
    <property type="match status" value="2"/>
</dbReference>
<dbReference type="EMBL" id="JAAZQD010000003">
    <property type="protein sequence ID" value="NKZ39009.1"/>
    <property type="molecule type" value="Genomic_DNA"/>
</dbReference>
<protein>
    <submittedName>
        <fullName evidence="4">Tetratricopeptide repeat protein</fullName>
    </submittedName>
</protein>
<sequence>MSRVERLKSFYEHDPQNSALICDLLDAYMQDGVLQECIRFLADLPDHVRSQPGVRFREARVAMLRGELEDAASLLQSLLDSGTDAWAIRHDLALVQSHMGDPEAALQTLSPLLSDSRTDSSVRLLEARLRYSKGELDTALEVTENVLRASPDEADAQGLRALLLFDMGEISTAREAAERCLSTHPGQSDAMLVAGTVALWDQRLDVAETALSEVARNPAFAGRALSGLGQLHMVQGELPRAIETLELAVQRMPGHIGTWHALAWCQLLSGDVGGAQRSIEKAFELDRSFGETHGGFAIVHALHGRTEEAEAAIRRAQRLDPNGRNFLYAKALLLRAEGRNQEAVLIVAGVLESVPSMQGQDPAAVLDRLAARMERRD</sequence>
<evidence type="ECO:0000313" key="5">
    <source>
        <dbReference type="Proteomes" id="UP000541636"/>
    </source>
</evidence>
<dbReference type="InterPro" id="IPR019734">
    <property type="entry name" value="TPR_rpt"/>
</dbReference>
<dbReference type="PANTHER" id="PTHR45586:SF1">
    <property type="entry name" value="LIPOPOLYSACCHARIDE ASSEMBLY PROTEIN B"/>
    <property type="match status" value="1"/>
</dbReference>
<accession>A0A846ZN79</accession>
<dbReference type="PROSITE" id="PS50005">
    <property type="entry name" value="TPR"/>
    <property type="match status" value="1"/>
</dbReference>